<evidence type="ECO:0000313" key="4">
    <source>
        <dbReference type="EMBL" id="EDV26631.1"/>
    </source>
</evidence>
<name>B3RT46_TRIAD</name>
<dbReference type="GeneID" id="6751840"/>
<dbReference type="EMBL" id="DS985243">
    <property type="protein sequence ID" value="EDV26631.1"/>
    <property type="molecule type" value="Genomic_DNA"/>
</dbReference>
<keyword evidence="1" id="KW-0175">Coiled coil</keyword>
<dbReference type="PhylomeDB" id="B3RT46"/>
<feature type="signal peptide" evidence="3">
    <location>
        <begin position="1"/>
        <end position="20"/>
    </location>
</feature>
<evidence type="ECO:0000256" key="2">
    <source>
        <dbReference type="SAM" id="MobiDB-lite"/>
    </source>
</evidence>
<dbReference type="Gene3D" id="1.10.287.1490">
    <property type="match status" value="1"/>
</dbReference>
<evidence type="ECO:0000256" key="1">
    <source>
        <dbReference type="SAM" id="Coils"/>
    </source>
</evidence>
<keyword evidence="5" id="KW-1185">Reference proteome</keyword>
<dbReference type="Proteomes" id="UP000009022">
    <property type="component" value="Unassembled WGS sequence"/>
</dbReference>
<dbReference type="CTD" id="6751840"/>
<dbReference type="InParanoid" id="B3RT46"/>
<evidence type="ECO:0000256" key="3">
    <source>
        <dbReference type="SAM" id="SignalP"/>
    </source>
</evidence>
<feature type="coiled-coil region" evidence="1">
    <location>
        <begin position="252"/>
        <end position="279"/>
    </location>
</feature>
<dbReference type="AlphaFoldDB" id="B3RT46"/>
<reference evidence="4 5" key="1">
    <citation type="journal article" date="2008" name="Nature">
        <title>The Trichoplax genome and the nature of placozoans.</title>
        <authorList>
            <person name="Srivastava M."/>
            <person name="Begovic E."/>
            <person name="Chapman J."/>
            <person name="Putnam N.H."/>
            <person name="Hellsten U."/>
            <person name="Kawashima T."/>
            <person name="Kuo A."/>
            <person name="Mitros T."/>
            <person name="Salamov A."/>
            <person name="Carpenter M.L."/>
            <person name="Signorovitch A.Y."/>
            <person name="Moreno M.A."/>
            <person name="Kamm K."/>
            <person name="Grimwood J."/>
            <person name="Schmutz J."/>
            <person name="Shapiro H."/>
            <person name="Grigoriev I.V."/>
            <person name="Buss L.W."/>
            <person name="Schierwater B."/>
            <person name="Dellaporta S.L."/>
            <person name="Rokhsar D.S."/>
        </authorList>
    </citation>
    <scope>NUCLEOTIDE SEQUENCE [LARGE SCALE GENOMIC DNA]</scope>
    <source>
        <strain evidence="4 5">Grell-BS-1999</strain>
    </source>
</reference>
<feature type="region of interest" description="Disordered" evidence="2">
    <location>
        <begin position="21"/>
        <end position="90"/>
    </location>
</feature>
<protein>
    <submittedName>
        <fullName evidence="4">Uncharacterized protein</fullName>
    </submittedName>
</protein>
<sequence>MKFIVLGLLCLCIFKASGDATNPLNNEDKNAENWSANPDHSYDVPVNSGEDVAKDDEGQELSDKSTEELQEKLSTEDESEENKEVEIPESANKEEFFDEKQLASDSELSETEVADDKQAKSWGWRRRRRYYIRRRRSDPCLSIRVSLNRCIQRRNWLQAKVNRLINRINRLKSRIQRKNVVIQGLKTRIRQLVSVINNLRARIQNLRNSLNHVTQKHNALVQRFNKLLALTRKLKAKYLILSAKYRQILTENKQLRALVKTQSNQIQSLKGQNAQLQTQIVQHVLDKKALRVQVKKYKRKFYKAQYDLEKCRLCCDACSQKYPAGKNSTVTNGGSTKAELTVNDF</sequence>
<accession>B3RT46</accession>
<gene>
    <name evidence="4" type="ORF">TRIADDRAFT_63786</name>
</gene>
<dbReference type="RefSeq" id="XP_002110627.1">
    <property type="nucleotide sequence ID" value="XM_002110591.1"/>
</dbReference>
<proteinExistence type="predicted"/>
<dbReference type="HOGENOM" id="CLU_804940_0_0_1"/>
<keyword evidence="3" id="KW-0732">Signal</keyword>
<organism evidence="4 5">
    <name type="scientific">Trichoplax adhaerens</name>
    <name type="common">Trichoplax reptans</name>
    <dbReference type="NCBI Taxonomy" id="10228"/>
    <lineage>
        <taxon>Eukaryota</taxon>
        <taxon>Metazoa</taxon>
        <taxon>Placozoa</taxon>
        <taxon>Uniplacotomia</taxon>
        <taxon>Trichoplacea</taxon>
        <taxon>Trichoplacidae</taxon>
        <taxon>Trichoplax</taxon>
    </lineage>
</organism>
<feature type="compositionally biased region" description="Basic and acidic residues" evidence="2">
    <location>
        <begin position="51"/>
        <end position="75"/>
    </location>
</feature>
<feature type="coiled-coil region" evidence="1">
    <location>
        <begin position="154"/>
        <end position="223"/>
    </location>
</feature>
<dbReference type="KEGG" id="tad:TRIADDRAFT_63786"/>
<feature type="chain" id="PRO_5002798332" evidence="3">
    <location>
        <begin position="21"/>
        <end position="345"/>
    </location>
</feature>
<evidence type="ECO:0000313" key="5">
    <source>
        <dbReference type="Proteomes" id="UP000009022"/>
    </source>
</evidence>